<keyword evidence="1" id="KW-0560">Oxidoreductase</keyword>
<keyword evidence="4" id="KW-1185">Reference proteome</keyword>
<reference evidence="3 4" key="1">
    <citation type="journal article" date="2014" name="Int. J. Syst. Evol. Microbiol.">
        <title>Complete genome sequence of Corynebacterium casei LMG S-19264T (=DSM 44701T), isolated from a smear-ripened cheese.</title>
        <authorList>
            <consortium name="US DOE Joint Genome Institute (JGI-PGF)"/>
            <person name="Walter F."/>
            <person name="Albersmeier A."/>
            <person name="Kalinowski J."/>
            <person name="Ruckert C."/>
        </authorList>
    </citation>
    <scope>NUCLEOTIDE SEQUENCE [LARGE SCALE GENOMIC DNA]</scope>
    <source>
        <strain evidence="3 4">CGMCC 1.12976</strain>
    </source>
</reference>
<evidence type="ECO:0000313" key="3">
    <source>
        <dbReference type="EMBL" id="GGF14776.1"/>
    </source>
</evidence>
<dbReference type="Pfam" id="PF03807">
    <property type="entry name" value="F420_oxidored"/>
    <property type="match status" value="1"/>
</dbReference>
<evidence type="ECO:0000256" key="1">
    <source>
        <dbReference type="ARBA" id="ARBA00023002"/>
    </source>
</evidence>
<dbReference type="InterPro" id="IPR036291">
    <property type="entry name" value="NAD(P)-bd_dom_sf"/>
</dbReference>
<dbReference type="PANTHER" id="PTHR14239">
    <property type="entry name" value="DUDULIN-RELATED"/>
    <property type="match status" value="1"/>
</dbReference>
<dbReference type="GO" id="GO:0016491">
    <property type="term" value="F:oxidoreductase activity"/>
    <property type="evidence" value="ECO:0007669"/>
    <property type="project" value="UniProtKB-KW"/>
</dbReference>
<evidence type="ECO:0000259" key="2">
    <source>
        <dbReference type="Pfam" id="PF03807"/>
    </source>
</evidence>
<name>A0A917B1J7_9MICO</name>
<sequence length="203" mass="20667">MNISIIGTGHVATTLAASWSKAGHAITLGSRDPQSKAGQFEYPVASLADAVAASDVIVNATPGGQSVEIFTSIGADTFAGKTVIDVANAASPSFDLIYPDSSLGQVLQDALPAAKVVKTLNTAAMTVLVDPSSLSGESSVFVSGDDDGAKDTVRGLLGDLGWASDSIVDLGGIASARGAEYYFVLFFALVQAGGPQFNIKVVR</sequence>
<gene>
    <name evidence="3" type="ORF">GCM10011399_05820</name>
</gene>
<dbReference type="EMBL" id="BMGP01000001">
    <property type="protein sequence ID" value="GGF14776.1"/>
    <property type="molecule type" value="Genomic_DNA"/>
</dbReference>
<dbReference type="Proteomes" id="UP000598775">
    <property type="component" value="Unassembled WGS sequence"/>
</dbReference>
<feature type="domain" description="Pyrroline-5-carboxylate reductase catalytic N-terminal" evidence="2">
    <location>
        <begin position="3"/>
        <end position="88"/>
    </location>
</feature>
<evidence type="ECO:0000313" key="4">
    <source>
        <dbReference type="Proteomes" id="UP000598775"/>
    </source>
</evidence>
<dbReference type="AlphaFoldDB" id="A0A917B1J7"/>
<dbReference type="InterPro" id="IPR028939">
    <property type="entry name" value="P5C_Rdtase_cat_N"/>
</dbReference>
<accession>A0A917B1J7</accession>
<comment type="caution">
    <text evidence="3">The sequence shown here is derived from an EMBL/GenBank/DDBJ whole genome shotgun (WGS) entry which is preliminary data.</text>
</comment>
<proteinExistence type="predicted"/>
<dbReference type="SUPFAM" id="SSF51735">
    <property type="entry name" value="NAD(P)-binding Rossmann-fold domains"/>
    <property type="match status" value="1"/>
</dbReference>
<organism evidence="3 4">
    <name type="scientific">Subtercola lobariae</name>
    <dbReference type="NCBI Taxonomy" id="1588641"/>
    <lineage>
        <taxon>Bacteria</taxon>
        <taxon>Bacillati</taxon>
        <taxon>Actinomycetota</taxon>
        <taxon>Actinomycetes</taxon>
        <taxon>Micrococcales</taxon>
        <taxon>Microbacteriaceae</taxon>
        <taxon>Subtercola</taxon>
    </lineage>
</organism>
<dbReference type="InterPro" id="IPR051267">
    <property type="entry name" value="STEAP_metalloreductase"/>
</dbReference>
<protein>
    <submittedName>
        <fullName evidence="3">Oxidoreductase</fullName>
    </submittedName>
</protein>
<dbReference type="Gene3D" id="3.40.50.720">
    <property type="entry name" value="NAD(P)-binding Rossmann-like Domain"/>
    <property type="match status" value="1"/>
</dbReference>